<evidence type="ECO:0000256" key="1">
    <source>
        <dbReference type="SAM" id="Phobius"/>
    </source>
</evidence>
<keyword evidence="1" id="KW-0812">Transmembrane</keyword>
<keyword evidence="1" id="KW-1133">Transmembrane helix</keyword>
<organism evidence="2">
    <name type="scientific">Mycobacterium xenopi 4042</name>
    <dbReference type="NCBI Taxonomy" id="1299334"/>
    <lineage>
        <taxon>Bacteria</taxon>
        <taxon>Bacillati</taxon>
        <taxon>Actinomycetota</taxon>
        <taxon>Actinomycetes</taxon>
        <taxon>Mycobacteriales</taxon>
        <taxon>Mycobacteriaceae</taxon>
        <taxon>Mycobacterium</taxon>
    </lineage>
</organism>
<dbReference type="PATRIC" id="fig|1299334.3.peg.1135"/>
<sequence length="57" mass="5806">MTVTGHPVSQELWRRVGVSLRLVAIGSVLGAVIGVAAGRGERCASIASAIVSSPCCR</sequence>
<feature type="transmembrane region" description="Helical" evidence="1">
    <location>
        <begin position="20"/>
        <end position="38"/>
    </location>
</feature>
<proteinExistence type="predicted"/>
<name>X8DYK9_MYCXE</name>
<gene>
    <name evidence="2" type="ORF">I553_9625</name>
</gene>
<evidence type="ECO:0000313" key="2">
    <source>
        <dbReference type="EMBL" id="EUA73469.1"/>
    </source>
</evidence>
<comment type="caution">
    <text evidence="2">The sequence shown here is derived from an EMBL/GenBank/DDBJ whole genome shotgun (WGS) entry which is preliminary data.</text>
</comment>
<protein>
    <submittedName>
        <fullName evidence="2">Oligopeptide ABC superfamily ATP binding cassette transporter, membrane domain protein</fullName>
    </submittedName>
</protein>
<accession>X8DYK9</accession>
<keyword evidence="1" id="KW-0472">Membrane</keyword>
<reference evidence="2" key="1">
    <citation type="submission" date="2014-01" db="EMBL/GenBank/DDBJ databases">
        <authorList>
            <person name="Brown-Elliot B."/>
            <person name="Wallace R."/>
            <person name="Lenaerts A."/>
            <person name="Ordway D."/>
            <person name="DeGroote M.A."/>
            <person name="Parker T."/>
            <person name="Sizemore C."/>
            <person name="Tallon L.J."/>
            <person name="Sadzewicz L.K."/>
            <person name="Sengamalay N."/>
            <person name="Fraser C.M."/>
            <person name="Hine E."/>
            <person name="Shefchek K.A."/>
            <person name="Das S.P."/>
            <person name="Tettelin H."/>
        </authorList>
    </citation>
    <scope>NUCLEOTIDE SEQUENCE [LARGE SCALE GENOMIC DNA]</scope>
    <source>
        <strain evidence="2">4042</strain>
    </source>
</reference>
<dbReference type="AlphaFoldDB" id="X8DYK9"/>
<dbReference type="EMBL" id="JAOB01000011">
    <property type="protein sequence ID" value="EUA73469.1"/>
    <property type="molecule type" value="Genomic_DNA"/>
</dbReference>